<gene>
    <name evidence="2" type="ORF">DMP07_05240</name>
</gene>
<keyword evidence="1" id="KW-0812">Transmembrane</keyword>
<keyword evidence="3" id="KW-1185">Reference proteome</keyword>
<accession>A0A3N0AF29</accession>
<feature type="transmembrane region" description="Helical" evidence="1">
    <location>
        <begin position="54"/>
        <end position="75"/>
    </location>
</feature>
<comment type="caution">
    <text evidence="2">The sequence shown here is derived from an EMBL/GenBank/DDBJ whole genome shotgun (WGS) entry which is preliminary data.</text>
</comment>
<dbReference type="Gene3D" id="2.160.20.110">
    <property type="match status" value="1"/>
</dbReference>
<organism evidence="2 3">
    <name type="scientific">Slackia faecicanis</name>
    <dbReference type="NCBI Taxonomy" id="255723"/>
    <lineage>
        <taxon>Bacteria</taxon>
        <taxon>Bacillati</taxon>
        <taxon>Actinomycetota</taxon>
        <taxon>Coriobacteriia</taxon>
        <taxon>Eggerthellales</taxon>
        <taxon>Eggerthellaceae</taxon>
        <taxon>Slackia</taxon>
    </lineage>
</organism>
<dbReference type="Proteomes" id="UP000267368">
    <property type="component" value="Unassembled WGS sequence"/>
</dbReference>
<keyword evidence="1" id="KW-1133">Transmembrane helix</keyword>
<evidence type="ECO:0000313" key="3">
    <source>
        <dbReference type="Proteomes" id="UP000267368"/>
    </source>
</evidence>
<reference evidence="3" key="1">
    <citation type="submission" date="2018-05" db="EMBL/GenBank/DDBJ databases">
        <title>Genome Sequencing of selected type strains of the family Eggerthellaceae.</title>
        <authorList>
            <person name="Danylec N."/>
            <person name="Stoll D.A."/>
            <person name="Doetsch A."/>
            <person name="Huch M."/>
        </authorList>
    </citation>
    <scope>NUCLEOTIDE SEQUENCE [LARGE SCALE GENOMIC DNA]</scope>
    <source>
        <strain evidence="3">DSM 17537</strain>
    </source>
</reference>
<evidence type="ECO:0000313" key="2">
    <source>
        <dbReference type="EMBL" id="RNL19779.1"/>
    </source>
</evidence>
<dbReference type="EMBL" id="QICB01000003">
    <property type="protein sequence ID" value="RNL19779.1"/>
    <property type="molecule type" value="Genomic_DNA"/>
</dbReference>
<evidence type="ECO:0000256" key="1">
    <source>
        <dbReference type="SAM" id="Phobius"/>
    </source>
</evidence>
<proteinExistence type="predicted"/>
<name>A0A3N0AF29_9ACTN</name>
<keyword evidence="1" id="KW-0472">Membrane</keyword>
<sequence>MKDLLKTILSARKRADIRTNTCMPRETAACEAAHSPRMGEGVFACGTAGALARFGVAAAALMLAVAALFAAYSFVAPQQALALDSAAKEIHVKTVDEMMQLIRLSRGMDGSYVSFQGQKIVLDNDIDFKVMQDGDGKIDQIITELGSLTFGDKGHPFKGEFDGGGNYIKNLNYKRSLWKPKANTGLFSFTEDAYLHDVHFKDCYIGADFRGGVLVGQAWNTRIESVRMEDCTISVTPANNAVSLVTNAGIMGGIVAGELRGGSHMYNCTVQGGRAVNNSVVGVSGLGGEGLYLGALVGSAENSEIEYCRVLPSIKYYEDRKTNPDVDVYARDADGHYLYQTEVYNRYEVAVGAVSGQGVYAGGVVGYAKDVDVVDCFSTAWVHAWVANYVGVGAGNIGYVGGIIAHSKSDGDNGTTSQVIRSHYAGNMESYQWNAVAVIPIIQSNVYLAGLVERDWNEDTRLYNSYFKRNDIVGKDEAIKPYPQGYVRSLGDWLGLNHGDGSSAEGFGYGPIADDAKYADRLFWEGEGYDFEGDELRYSLIDNQGEPHINKWIMDDYLGIPVHGESVRATLDFPGAGDVTVSQSTLGKEQKTADPYNFVVQPVSANETELTFTAAVNNDRAANPALAMVSSDANEGFRFQGWFRNKGVTPNHIQQGSHAFFDSMVPPAPSGDQVFNSDADKLNLAYKAVNSGTGDQRNEEFSNSDLFVAYYQAQVLFHGVKGEVLDLTGAANADTSDDWYNHQDLLPVVPEPAVRDGVDGGAKFLGWTTQKNGTTQGGWPDVTTSELNDMKANGRFFEGGESIERPMDLYPVYASLGMNVNVIVEGHELIAGGDTNIRENVAVGKVVSENGRYKLTIQGYNSDGSEMPEGELPDGYRFLAWYEVELDADGKPVVASTTDNVLLQDWNDWTQGPKDNVLGKQTVSANTYKHGLRVSSDPTYVIPADVDLTQKHAYIARFEYRVDYYALNPNATQDGNNTPYVFATTWEPYLGTFADHPGPNFYNWKHHHWTTDRMYGYKNCTKDEKHLAPNQLAAGIVSHTLVNGHNVDAGGASYNMDIYTDFPNSAELDTGHLASNGLFTLHATPKDGFRMQGGTWIRDGDQDYTVITDTSQKLYKWQVGAMFPNTEYWIEARLVAEVDFMDITGDQPLKTVTRAYEKYENYDPNTAAYENRYQPLLMNEDKAYTYRYQVRKGLPISATECNTKADKLATLSEANPSKDEMQAKRPGSVFVGWINKTAVSEGLMTQAEYETVYDEATRTAKVSIDAITPYMVTNRELCEYPATLYPVYADYSCDTTTNITRDTALTDPAKPAIDPALADVAINPDGTKTVTVKADVDPETAKLYSLVSWTIESPEGTAVATIRATDATGAPVQAGGTPVGNDNATLKYAIKAGQPYMIVANYEANRDAELAVTYHVQRDGAPTTVDVPKKAGSTLGAGPEAGFEVHDAVFLGWTEQQPAQGDYLMLDAADPNQMVTSGTIVARPMELWAVYRPITTGGEGDANVDVRVNSNIDAEHPDPDDHRRATVKMADTLQGKQTYVALEADAVDGYRFIGWYKDYKSMTVDPATGKVSVEGALVPGGRVTGDEMFAGDLYTAVYQKTQVYKVVYHFPDRAEGDVLEFDENDESVFVKNVTTQKPVIGPDGNPVLNPDGTPQTEETTVEATVVGGEQTASMEGYLSKKDAQGDVKELFKEWEWKKSDTEIVPWDAFCRDRIVASMKGANVTEMHLYPVTHRLNALDQNGAPYAASNLVWQIDPAVLAKPDPAPDTMPAVKIAFGPNTLYLGNKLTIHMDEVHYANAVSSPVNDAPVGLYDTFDFTKAKQLDHKVTGAGNQGEGNAVFQFDTTGELMIEKVAPASADGSTFTFTVTECQADGTVLPDAKSATVTVTAQKAGKDAATATAKLNVPWGYYKVAETGWGWRYNPTYEFLENGMVHADRPANVVLVRSLGTAKVTNALANGDHLDGEDRAKNVFGKGRVPNENGGVQ</sequence>
<protein>
    <submittedName>
        <fullName evidence="2">Uncharacterized protein</fullName>
    </submittedName>
</protein>